<evidence type="ECO:0000313" key="2">
    <source>
        <dbReference type="Proteomes" id="UP000277671"/>
    </source>
</evidence>
<name>A0A495JVV7_9ACTN</name>
<organism evidence="1 2">
    <name type="scientific">Micromonospora pisi</name>
    <dbReference type="NCBI Taxonomy" id="589240"/>
    <lineage>
        <taxon>Bacteria</taxon>
        <taxon>Bacillati</taxon>
        <taxon>Actinomycetota</taxon>
        <taxon>Actinomycetes</taxon>
        <taxon>Micromonosporales</taxon>
        <taxon>Micromonosporaceae</taxon>
        <taxon>Micromonospora</taxon>
    </lineage>
</organism>
<dbReference type="RefSeq" id="WP_246017423.1">
    <property type="nucleotide sequence ID" value="NZ_RBKT01000001.1"/>
</dbReference>
<reference evidence="1 2" key="1">
    <citation type="submission" date="2018-10" db="EMBL/GenBank/DDBJ databases">
        <title>Sequencing the genomes of 1000 actinobacteria strains.</title>
        <authorList>
            <person name="Klenk H.-P."/>
        </authorList>
    </citation>
    <scope>NUCLEOTIDE SEQUENCE [LARGE SCALE GENOMIC DNA]</scope>
    <source>
        <strain evidence="1 2">DSM 45175</strain>
    </source>
</reference>
<gene>
    <name evidence="1" type="ORF">BDK92_7152</name>
</gene>
<protein>
    <submittedName>
        <fullName evidence="1">Uncharacterized protein</fullName>
    </submittedName>
</protein>
<proteinExistence type="predicted"/>
<dbReference type="AlphaFoldDB" id="A0A495JVV7"/>
<dbReference type="EMBL" id="RBKT01000001">
    <property type="protein sequence ID" value="RKR92675.1"/>
    <property type="molecule type" value="Genomic_DNA"/>
</dbReference>
<evidence type="ECO:0000313" key="1">
    <source>
        <dbReference type="EMBL" id="RKR92675.1"/>
    </source>
</evidence>
<accession>A0A495JVV7</accession>
<comment type="caution">
    <text evidence="1">The sequence shown here is derived from an EMBL/GenBank/DDBJ whole genome shotgun (WGS) entry which is preliminary data.</text>
</comment>
<keyword evidence="2" id="KW-1185">Reference proteome</keyword>
<dbReference type="Proteomes" id="UP000277671">
    <property type="component" value="Unassembled WGS sequence"/>
</dbReference>
<sequence>MTDTNERWHLQKVVSERGFSYLPNIPSEYGGHVSVSEPSAAIGPHVWLRATAPTDLNDPNGPTHEAPMHLTADNAVRVAEQLLMTVREHYQADEPSTRVDRVTIERPNDEAIEVWVDGALVASANYDEHGWSGMEAVEKTALAVTRALANGGTGE</sequence>